<organism evidence="2 3">
    <name type="scientific">Rotaria sordida</name>
    <dbReference type="NCBI Taxonomy" id="392033"/>
    <lineage>
        <taxon>Eukaryota</taxon>
        <taxon>Metazoa</taxon>
        <taxon>Spiralia</taxon>
        <taxon>Gnathifera</taxon>
        <taxon>Rotifera</taxon>
        <taxon>Eurotatoria</taxon>
        <taxon>Bdelloidea</taxon>
        <taxon>Philodinida</taxon>
        <taxon>Philodinidae</taxon>
        <taxon>Rotaria</taxon>
    </lineage>
</organism>
<proteinExistence type="predicted"/>
<dbReference type="AlphaFoldDB" id="A0A816EJ26"/>
<feature type="non-terminal residue" evidence="2">
    <location>
        <position position="1"/>
    </location>
</feature>
<evidence type="ECO:0000313" key="2">
    <source>
        <dbReference type="EMBL" id="CAF1650825.1"/>
    </source>
</evidence>
<keyword evidence="3" id="KW-1185">Reference proteome</keyword>
<name>A0A816EJ26_9BILA</name>
<dbReference type="EMBL" id="CAJNOH010008889">
    <property type="protein sequence ID" value="CAF1488573.1"/>
    <property type="molecule type" value="Genomic_DNA"/>
</dbReference>
<dbReference type="EMBL" id="CAJNOL010010620">
    <property type="protein sequence ID" value="CAF1650825.1"/>
    <property type="molecule type" value="Genomic_DNA"/>
</dbReference>
<gene>
    <name evidence="2" type="ORF">JXQ802_LOCUS54553</name>
    <name evidence="1" type="ORF">PYM288_LOCUS38082</name>
</gene>
<reference evidence="2" key="1">
    <citation type="submission" date="2021-02" db="EMBL/GenBank/DDBJ databases">
        <authorList>
            <person name="Nowell W R."/>
        </authorList>
    </citation>
    <scope>NUCLEOTIDE SEQUENCE</scope>
</reference>
<accession>A0A816EJ26</accession>
<evidence type="ECO:0000313" key="3">
    <source>
        <dbReference type="Proteomes" id="UP000663870"/>
    </source>
</evidence>
<dbReference type="Proteomes" id="UP000663854">
    <property type="component" value="Unassembled WGS sequence"/>
</dbReference>
<dbReference type="Proteomes" id="UP000663870">
    <property type="component" value="Unassembled WGS sequence"/>
</dbReference>
<comment type="caution">
    <text evidence="2">The sequence shown here is derived from an EMBL/GenBank/DDBJ whole genome shotgun (WGS) entry which is preliminary data.</text>
</comment>
<sequence>MLAAAVRQAADEQSFVPVLLLSELDVTKCSQAEFVQILTYFDEIIASCPSDQKSTHIEQVYHRMLQLLSQKVALPSDKSTRVINQFNVYHPEMAILTLDDLKKFNIQMEKRAVIIHVDLSASMDVAGFNPLVKTIIDLGTKLQNRGTQVHVYLFGDRKQEAIHVNFGGRLLTLNEFANGNYRPDGDKTAELAFQDQCRTVFFVAPPWSPLGVEEKHAKAIASSVHANVPYIGIASEKYPQLATIVEEFLNEQQFFARLLGYTTIGGYTIPSNLLASTRMLETFNCCYEQGEKQMQVLIKKILGLFRYLEETAKLNFERCIRGDEFRNLMSLVTPLIKISQSHLETNSACQQLYGYLTKILDNFGQEYQKLIKNVAYDPKVKAELQKFWDDAMSFSERAMIIDDNERKYGKSVAFFNVRITSLTCTSEMLSEALQQLKTLYSPEDADRLSLILDILSVSRIDDRPTVAQEDLNILIWKKPNGTVDLLSILRQLPICLQQYQHSRDMPLDRDWTLQPLAALRLAWVMDASGRTFPDFITQALPGLVVHNKYLTDLDQDENRSAFWMKILHELAPKINLSAEVLQSIHQILTVHVLKGFLLRLADSSITYEKPVYGNVSPYIDTDTPMAWCIFVNEKLDRVDAQTGQIIERIAFVTDKHEIERWYNINLRKHGAVIRPRYLSKQEYANFPDDAIELYSTCTRKDVDILRDQLEEFGKGSYSSDQINAHIYTIRDRLKTIPCVLWGSQAQTHETVTAAKAACQDATIPTEKVIINITRSIIIDYLISHCDDRFVAGALRGFGEYARVASQQVSAGISELDYAIECEQKAMTEENSVQIVPFIHLDKPGVQEYLENQHKKITLQLRSVTARPQFESLFVLLQKAKITVNDDSLSSM</sequence>
<evidence type="ECO:0000313" key="1">
    <source>
        <dbReference type="EMBL" id="CAF1488573.1"/>
    </source>
</evidence>
<protein>
    <submittedName>
        <fullName evidence="2">Uncharacterized protein</fullName>
    </submittedName>
</protein>